<sequence>MNNPAILRLENVTHQFPQSSTLTVAGITLTLHQGDILALLGPSGCGKTTLLRLIAGFEQPQSGTIHLLGQPVARLGFATPPEKRNIGMVFQDYALFPHLTVAHNIAFGLQQRGGAPQEQLKRVTEALALVGLKGMGDRYPHELSGGQQQRVALARALAPRPALLLLDEPLSNLDVQVRLHLRQEVRDILKATGTSGIFVTHDQEEALAIADQVAVMHQGCLEQWGTPETIYRQPNSRFVAEFVTQANFLPAFQQGEFWQTEIGQFMASQIAVSQVMAGQHGGSAAETGELMIRQEDLKLEPDPAGEVVVRDRQFLGREYCYRLQTASGQQLQARTPDRISIGATVRCHVLDQALDQTLQVFPATSSPPDP</sequence>
<evidence type="ECO:0000313" key="12">
    <source>
        <dbReference type="Proteomes" id="UP000757435"/>
    </source>
</evidence>
<evidence type="ECO:0000256" key="2">
    <source>
        <dbReference type="ARBA" id="ARBA00022448"/>
    </source>
</evidence>
<dbReference type="GO" id="GO:0005524">
    <property type="term" value="F:ATP binding"/>
    <property type="evidence" value="ECO:0007669"/>
    <property type="project" value="UniProtKB-KW"/>
</dbReference>
<dbReference type="PANTHER" id="PTHR42781">
    <property type="entry name" value="SPERMIDINE/PUTRESCINE IMPORT ATP-BINDING PROTEIN POTA"/>
    <property type="match status" value="1"/>
</dbReference>
<dbReference type="Proteomes" id="UP000757435">
    <property type="component" value="Unassembled WGS sequence"/>
</dbReference>
<dbReference type="SUPFAM" id="SSF50331">
    <property type="entry name" value="MOP-like"/>
    <property type="match status" value="1"/>
</dbReference>
<dbReference type="InterPro" id="IPR017871">
    <property type="entry name" value="ABC_transporter-like_CS"/>
</dbReference>
<keyword evidence="5" id="KW-0547">Nucleotide-binding</keyword>
<comment type="subcellular location">
    <subcellularLocation>
        <location evidence="1">Cell inner membrane</location>
        <topology evidence="1">Peripheral membrane protein</topology>
    </subcellularLocation>
</comment>
<dbReference type="PROSITE" id="PS50893">
    <property type="entry name" value="ABC_TRANSPORTER_2"/>
    <property type="match status" value="1"/>
</dbReference>
<keyword evidence="4" id="KW-0997">Cell inner membrane</keyword>
<dbReference type="GO" id="GO:0043190">
    <property type="term" value="C:ATP-binding cassette (ABC) transporter complex"/>
    <property type="evidence" value="ECO:0007669"/>
    <property type="project" value="InterPro"/>
</dbReference>
<evidence type="ECO:0000256" key="4">
    <source>
        <dbReference type="ARBA" id="ARBA00022519"/>
    </source>
</evidence>
<organism evidence="11 12">
    <name type="scientific">Drouetiella hepatica Uher 2000/2452</name>
    <dbReference type="NCBI Taxonomy" id="904376"/>
    <lineage>
        <taxon>Bacteria</taxon>
        <taxon>Bacillati</taxon>
        <taxon>Cyanobacteriota</taxon>
        <taxon>Cyanophyceae</taxon>
        <taxon>Oculatellales</taxon>
        <taxon>Oculatellaceae</taxon>
        <taxon>Drouetiella</taxon>
    </lineage>
</organism>
<dbReference type="Pfam" id="PF00005">
    <property type="entry name" value="ABC_tran"/>
    <property type="match status" value="1"/>
</dbReference>
<dbReference type="Gene3D" id="3.40.50.300">
    <property type="entry name" value="P-loop containing nucleotide triphosphate hydrolases"/>
    <property type="match status" value="1"/>
</dbReference>
<dbReference type="EMBL" id="JAHHHD010000005">
    <property type="protein sequence ID" value="MBW4658367.1"/>
    <property type="molecule type" value="Genomic_DNA"/>
</dbReference>
<dbReference type="GO" id="GO:0015418">
    <property type="term" value="F:ABC-type quaternary ammonium compound transporting activity"/>
    <property type="evidence" value="ECO:0007669"/>
    <property type="project" value="UniProtKB-EC"/>
</dbReference>
<keyword evidence="8" id="KW-0472">Membrane</keyword>
<gene>
    <name evidence="11" type="ORF">KME15_06815</name>
</gene>
<dbReference type="GO" id="GO:0016887">
    <property type="term" value="F:ATP hydrolysis activity"/>
    <property type="evidence" value="ECO:0007669"/>
    <property type="project" value="InterPro"/>
</dbReference>
<evidence type="ECO:0000256" key="5">
    <source>
        <dbReference type="ARBA" id="ARBA00022741"/>
    </source>
</evidence>
<dbReference type="InterPro" id="IPR003439">
    <property type="entry name" value="ABC_transporter-like_ATP-bd"/>
</dbReference>
<dbReference type="InterPro" id="IPR013611">
    <property type="entry name" value="Transp-assoc_OB_typ2"/>
</dbReference>
<keyword evidence="7" id="KW-1278">Translocase</keyword>
<dbReference type="PANTHER" id="PTHR42781:SF5">
    <property type="entry name" value="PUTRESCINE TRANSPORT ATP-BINDING PROTEIN POTG"/>
    <property type="match status" value="1"/>
</dbReference>
<evidence type="ECO:0000256" key="9">
    <source>
        <dbReference type="ARBA" id="ARBA00066388"/>
    </source>
</evidence>
<evidence type="ECO:0000256" key="1">
    <source>
        <dbReference type="ARBA" id="ARBA00004417"/>
    </source>
</evidence>
<reference evidence="11" key="2">
    <citation type="journal article" date="2022" name="Microbiol. Resour. Announc.">
        <title>Metagenome Sequencing to Explore Phylogenomics of Terrestrial Cyanobacteria.</title>
        <authorList>
            <person name="Ward R.D."/>
            <person name="Stajich J.E."/>
            <person name="Johansen J.R."/>
            <person name="Huntemann M."/>
            <person name="Clum A."/>
            <person name="Foster B."/>
            <person name="Foster B."/>
            <person name="Roux S."/>
            <person name="Palaniappan K."/>
            <person name="Varghese N."/>
            <person name="Mukherjee S."/>
            <person name="Reddy T.B.K."/>
            <person name="Daum C."/>
            <person name="Copeland A."/>
            <person name="Chen I.A."/>
            <person name="Ivanova N.N."/>
            <person name="Kyrpides N.C."/>
            <person name="Shapiro N."/>
            <person name="Eloe-Fadrosh E.A."/>
            <person name="Pietrasiak N."/>
        </authorList>
    </citation>
    <scope>NUCLEOTIDE SEQUENCE</scope>
    <source>
        <strain evidence="11">UHER 2000/2452</strain>
    </source>
</reference>
<keyword evidence="6 11" id="KW-0067">ATP-binding</keyword>
<evidence type="ECO:0000313" key="11">
    <source>
        <dbReference type="EMBL" id="MBW4658367.1"/>
    </source>
</evidence>
<protein>
    <recommendedName>
        <fullName evidence="9">ABC-type quaternary amine transporter</fullName>
        <ecNumber evidence="9">7.6.2.9</ecNumber>
    </recommendedName>
</protein>
<dbReference type="SMART" id="SM00382">
    <property type="entry name" value="AAA"/>
    <property type="match status" value="1"/>
</dbReference>
<dbReference type="InterPro" id="IPR050093">
    <property type="entry name" value="ABC_SmlMolc_Importer"/>
</dbReference>
<dbReference type="FunFam" id="3.40.50.300:FF:000425">
    <property type="entry name" value="Probable ABC transporter, ATP-binding subunit"/>
    <property type="match status" value="1"/>
</dbReference>
<dbReference type="EC" id="7.6.2.9" evidence="9"/>
<evidence type="ECO:0000256" key="6">
    <source>
        <dbReference type="ARBA" id="ARBA00022840"/>
    </source>
</evidence>
<dbReference type="InterPro" id="IPR008995">
    <property type="entry name" value="Mo/tungstate-bd_C_term_dom"/>
</dbReference>
<dbReference type="Pfam" id="PF08402">
    <property type="entry name" value="TOBE_2"/>
    <property type="match status" value="1"/>
</dbReference>
<feature type="domain" description="ABC transporter" evidence="10">
    <location>
        <begin position="7"/>
        <end position="243"/>
    </location>
</feature>
<evidence type="ECO:0000256" key="8">
    <source>
        <dbReference type="ARBA" id="ARBA00023136"/>
    </source>
</evidence>
<evidence type="ECO:0000259" key="10">
    <source>
        <dbReference type="PROSITE" id="PS50893"/>
    </source>
</evidence>
<keyword evidence="3" id="KW-1003">Cell membrane</keyword>
<evidence type="ECO:0000256" key="7">
    <source>
        <dbReference type="ARBA" id="ARBA00022967"/>
    </source>
</evidence>
<evidence type="ECO:0000256" key="3">
    <source>
        <dbReference type="ARBA" id="ARBA00022475"/>
    </source>
</evidence>
<name>A0A951Q8S6_9CYAN</name>
<dbReference type="InterPro" id="IPR027417">
    <property type="entry name" value="P-loop_NTPase"/>
</dbReference>
<keyword evidence="2" id="KW-0813">Transport</keyword>
<comment type="caution">
    <text evidence="11">The sequence shown here is derived from an EMBL/GenBank/DDBJ whole genome shotgun (WGS) entry which is preliminary data.</text>
</comment>
<reference evidence="11" key="1">
    <citation type="submission" date="2021-05" db="EMBL/GenBank/DDBJ databases">
        <authorList>
            <person name="Pietrasiak N."/>
            <person name="Ward R."/>
            <person name="Stajich J.E."/>
            <person name="Kurbessoian T."/>
        </authorList>
    </citation>
    <scope>NUCLEOTIDE SEQUENCE</scope>
    <source>
        <strain evidence="11">UHER 2000/2452</strain>
    </source>
</reference>
<dbReference type="InterPro" id="IPR003593">
    <property type="entry name" value="AAA+_ATPase"/>
</dbReference>
<dbReference type="PROSITE" id="PS00211">
    <property type="entry name" value="ABC_TRANSPORTER_1"/>
    <property type="match status" value="1"/>
</dbReference>
<dbReference type="SUPFAM" id="SSF52540">
    <property type="entry name" value="P-loop containing nucleoside triphosphate hydrolases"/>
    <property type="match status" value="1"/>
</dbReference>
<dbReference type="AlphaFoldDB" id="A0A951Q8S6"/>
<accession>A0A951Q8S6</accession>
<proteinExistence type="predicted"/>